<dbReference type="OrthoDB" id="1267951at2"/>
<name>A0A1H6H1D9_CHRCI</name>
<dbReference type="AlphaFoldDB" id="A0A1H6H1D9"/>
<evidence type="ECO:0000313" key="1">
    <source>
        <dbReference type="EMBL" id="SEH27954.1"/>
    </source>
</evidence>
<organism evidence="1 2">
    <name type="scientific">Chryseobacterium culicis</name>
    <dbReference type="NCBI Taxonomy" id="680127"/>
    <lineage>
        <taxon>Bacteria</taxon>
        <taxon>Pseudomonadati</taxon>
        <taxon>Bacteroidota</taxon>
        <taxon>Flavobacteriia</taxon>
        <taxon>Flavobacteriales</taxon>
        <taxon>Weeksellaceae</taxon>
        <taxon>Chryseobacterium group</taxon>
        <taxon>Chryseobacterium</taxon>
    </lineage>
</organism>
<reference evidence="1 2" key="1">
    <citation type="submission" date="2016-10" db="EMBL/GenBank/DDBJ databases">
        <authorList>
            <person name="de Groot N.N."/>
        </authorList>
    </citation>
    <scope>NUCLEOTIDE SEQUENCE [LARGE SCALE GENOMIC DNA]</scope>
    <source>
        <strain evidence="1 2">DSM 23031</strain>
    </source>
</reference>
<dbReference type="InterPro" id="IPR058074">
    <property type="entry name" value="Bacteriocin-like"/>
</dbReference>
<dbReference type="STRING" id="680127.SAMN05421593_0552"/>
<dbReference type="Proteomes" id="UP000198561">
    <property type="component" value="Unassembled WGS sequence"/>
</dbReference>
<accession>A0A1H6H1D9</accession>
<dbReference type="NCBIfam" id="NF047798">
    <property type="entry name" value="leader_Chryseo"/>
    <property type="match status" value="1"/>
</dbReference>
<evidence type="ECO:0000313" key="2">
    <source>
        <dbReference type="Proteomes" id="UP000198561"/>
    </source>
</evidence>
<dbReference type="EMBL" id="FNWQ01000001">
    <property type="protein sequence ID" value="SEH27954.1"/>
    <property type="molecule type" value="Genomic_DNA"/>
</dbReference>
<protein>
    <submittedName>
        <fullName evidence="1">Uncharacterized protein</fullName>
    </submittedName>
</protein>
<dbReference type="RefSeq" id="WP_089689785.1">
    <property type="nucleotide sequence ID" value="NZ_DALZIY010000001.1"/>
</dbReference>
<sequence>MKNVKKLNRKELQTLQGAGPSTCTGCPKNTTYGNNPGDAPCEAFQMLPDRCKMCVIVDMSCVSGGVS</sequence>
<gene>
    <name evidence="1" type="ORF">SAMN05421593_0552</name>
</gene>
<proteinExistence type="predicted"/>